<dbReference type="InterPro" id="IPR036882">
    <property type="entry name" value="Alba-like_dom_sf"/>
</dbReference>
<accession>A0AAD5CCC6</accession>
<feature type="domain" description="DNA/RNA-binding protein Alba-like" evidence="1">
    <location>
        <begin position="6"/>
        <end position="58"/>
    </location>
</feature>
<dbReference type="GO" id="GO:0005634">
    <property type="term" value="C:nucleus"/>
    <property type="evidence" value="ECO:0007669"/>
    <property type="project" value="TreeGrafter"/>
</dbReference>
<organism evidence="2 3">
    <name type="scientific">Ambrosia artemisiifolia</name>
    <name type="common">Common ragweed</name>
    <dbReference type="NCBI Taxonomy" id="4212"/>
    <lineage>
        <taxon>Eukaryota</taxon>
        <taxon>Viridiplantae</taxon>
        <taxon>Streptophyta</taxon>
        <taxon>Embryophyta</taxon>
        <taxon>Tracheophyta</taxon>
        <taxon>Spermatophyta</taxon>
        <taxon>Magnoliopsida</taxon>
        <taxon>eudicotyledons</taxon>
        <taxon>Gunneridae</taxon>
        <taxon>Pentapetalae</taxon>
        <taxon>asterids</taxon>
        <taxon>campanulids</taxon>
        <taxon>Asterales</taxon>
        <taxon>Asteraceae</taxon>
        <taxon>Asteroideae</taxon>
        <taxon>Heliantheae alliance</taxon>
        <taxon>Heliantheae</taxon>
        <taxon>Ambrosia</taxon>
    </lineage>
</organism>
<comment type="caution">
    <text evidence="2">The sequence shown here is derived from an EMBL/GenBank/DDBJ whole genome shotgun (WGS) entry which is preliminary data.</text>
</comment>
<keyword evidence="3" id="KW-1185">Reference proteome</keyword>
<proteinExistence type="predicted"/>
<dbReference type="PANTHER" id="PTHR31947:SF30">
    <property type="entry name" value="DNA_RNA-BINDING PROTEIN ALBA"/>
    <property type="match status" value="1"/>
</dbReference>
<evidence type="ECO:0000259" key="1">
    <source>
        <dbReference type="Pfam" id="PF01918"/>
    </source>
</evidence>
<dbReference type="SUPFAM" id="SSF82704">
    <property type="entry name" value="AlbA-like"/>
    <property type="match status" value="1"/>
</dbReference>
<dbReference type="AlphaFoldDB" id="A0AAD5CCC6"/>
<dbReference type="Pfam" id="PF01918">
    <property type="entry name" value="Alba"/>
    <property type="match status" value="1"/>
</dbReference>
<evidence type="ECO:0000313" key="2">
    <source>
        <dbReference type="EMBL" id="KAI7738780.1"/>
    </source>
</evidence>
<protein>
    <recommendedName>
        <fullName evidence="1">DNA/RNA-binding protein Alba-like domain-containing protein</fullName>
    </recommendedName>
</protein>
<dbReference type="Gene3D" id="3.30.110.20">
    <property type="entry name" value="Alba-like domain"/>
    <property type="match status" value="1"/>
</dbReference>
<gene>
    <name evidence="2" type="ORF">M8C21_021077</name>
</gene>
<dbReference type="InterPro" id="IPR002775">
    <property type="entry name" value="DNA/RNA-bd_Alba-like"/>
</dbReference>
<evidence type="ECO:0000313" key="3">
    <source>
        <dbReference type="Proteomes" id="UP001206925"/>
    </source>
</evidence>
<name>A0AAD5CCC6_AMBAR</name>
<reference evidence="2" key="1">
    <citation type="submission" date="2022-06" db="EMBL/GenBank/DDBJ databases">
        <title>Uncovering the hologenomic basis of an extraordinary plant invasion.</title>
        <authorList>
            <person name="Bieker V.C."/>
            <person name="Martin M.D."/>
            <person name="Gilbert T."/>
            <person name="Hodgins K."/>
            <person name="Battlay P."/>
            <person name="Petersen B."/>
            <person name="Wilson J."/>
        </authorList>
    </citation>
    <scope>NUCLEOTIDE SEQUENCE</scope>
    <source>
        <strain evidence="2">AA19_3_7</strain>
        <tissue evidence="2">Leaf</tissue>
    </source>
</reference>
<dbReference type="InterPro" id="IPR014560">
    <property type="entry name" value="UCP030333_Alba"/>
</dbReference>
<sequence length="171" mass="19024">MSTMHRIRVSNSKKPFAFYLSLAKRYINRYSKVELTALGKAIPTAVTISEILKGDGLATQQLIATSTVQTKDEVTNRYTHKSKIQIVMALNEQYDKAKADAIMLKKKSAQPKTEVKKTGGTLLDVTACKSQDELVDNGKTDVKSAVDETKRIKLRLRYMRSAAAAEVNVDK</sequence>
<dbReference type="PANTHER" id="PTHR31947">
    <property type="entry name" value="DNA/RNA-BINDING PROTEIN ALBA 3"/>
    <property type="match status" value="1"/>
</dbReference>
<dbReference type="GO" id="GO:0003723">
    <property type="term" value="F:RNA binding"/>
    <property type="evidence" value="ECO:0007669"/>
    <property type="project" value="TreeGrafter"/>
</dbReference>
<dbReference type="EMBL" id="JAMZMK010008720">
    <property type="protein sequence ID" value="KAI7738780.1"/>
    <property type="molecule type" value="Genomic_DNA"/>
</dbReference>
<dbReference type="Proteomes" id="UP001206925">
    <property type="component" value="Unassembled WGS sequence"/>
</dbReference>